<evidence type="ECO:0000313" key="9">
    <source>
        <dbReference type="Proteomes" id="UP000294513"/>
    </source>
</evidence>
<evidence type="ECO:0000256" key="1">
    <source>
        <dbReference type="ARBA" id="ARBA00001163"/>
    </source>
</evidence>
<keyword evidence="9" id="KW-1185">Reference proteome</keyword>
<protein>
    <recommendedName>
        <fullName evidence="3">2-oxo-4-hydroxy-4-carboxy-5-ureidoimidazoline decarboxylase</fullName>
        <ecNumber evidence="3">4.1.1.97</ecNumber>
    </recommendedName>
</protein>
<dbReference type="SUPFAM" id="SSF158694">
    <property type="entry name" value="UraD-Like"/>
    <property type="match status" value="1"/>
</dbReference>
<dbReference type="PANTHER" id="PTHR43466:SF1">
    <property type="entry name" value="2-OXO-4-HYDROXY-4-CARBOXY-5-UREIDOIMIDAZOLINE DECARBOXYLASE-RELATED"/>
    <property type="match status" value="1"/>
</dbReference>
<keyword evidence="5" id="KW-0210">Decarboxylase</keyword>
<dbReference type="EC" id="4.1.1.97" evidence="3"/>
<keyword evidence="6 8" id="KW-0456">Lyase</keyword>
<dbReference type="Proteomes" id="UP000294513">
    <property type="component" value="Unassembled WGS sequence"/>
</dbReference>
<gene>
    <name evidence="8" type="primary">uraD</name>
    <name evidence="8" type="ORF">E1298_12995</name>
</gene>
<comment type="catalytic activity">
    <reaction evidence="1">
        <text>5-hydroxy-2-oxo-4-ureido-2,5-dihydro-1H-imidazole-5-carboxylate + H(+) = (S)-allantoin + CO2</text>
        <dbReference type="Rhea" id="RHEA:26301"/>
        <dbReference type="ChEBI" id="CHEBI:15378"/>
        <dbReference type="ChEBI" id="CHEBI:15678"/>
        <dbReference type="ChEBI" id="CHEBI:16526"/>
        <dbReference type="ChEBI" id="CHEBI:58639"/>
        <dbReference type="EC" id="4.1.1.97"/>
    </reaction>
</comment>
<dbReference type="GO" id="GO:0051997">
    <property type="term" value="F:2-oxo-4-hydroxy-4-carboxy-5-ureidoimidazoline decarboxylase activity"/>
    <property type="evidence" value="ECO:0007669"/>
    <property type="project" value="UniProtKB-EC"/>
</dbReference>
<accession>A0A4V6PF35</accession>
<sequence length="218" mass="23217">MVARGLGATHEIPPVQGVTIRTSCASTPPRVPVSTACRRGDREARVTVERLNALSGERARDELLTCCASRRWADAVAAGRPYAGLEALRSASAAALADLDWGEVEKALAAHPRIGDRVRGGDREAAWSRGEQSGVDGAAAELRKALVEGNRAYEERFGHVFLICATGLSAAEMLAALRARLANDPGTEREVVRDELAKIVDLRLAKLLNGLGETGERA</sequence>
<dbReference type="InterPro" id="IPR018020">
    <property type="entry name" value="OHCU_decarboxylase"/>
</dbReference>
<evidence type="ECO:0000256" key="6">
    <source>
        <dbReference type="ARBA" id="ARBA00023239"/>
    </source>
</evidence>
<dbReference type="EMBL" id="SMKU01000050">
    <property type="protein sequence ID" value="TDD90507.1"/>
    <property type="molecule type" value="Genomic_DNA"/>
</dbReference>
<dbReference type="InterPro" id="IPR036778">
    <property type="entry name" value="OHCU_decarboxylase_sf"/>
</dbReference>
<feature type="domain" description="Oxo-4-hydroxy-4-carboxy-5-ureidoimidazoline decarboxylase" evidence="7">
    <location>
        <begin position="52"/>
        <end position="205"/>
    </location>
</feature>
<comment type="pathway">
    <text evidence="2">Purine metabolism; urate degradation; (S)-allantoin from urate: step 3/3.</text>
</comment>
<evidence type="ECO:0000256" key="2">
    <source>
        <dbReference type="ARBA" id="ARBA00004754"/>
    </source>
</evidence>
<dbReference type="InterPro" id="IPR017595">
    <property type="entry name" value="OHCU_decarboxylase-2"/>
</dbReference>
<dbReference type="PANTHER" id="PTHR43466">
    <property type="entry name" value="2-OXO-4-HYDROXY-4-CARBOXY-5-UREIDOIMIDAZOLINE DECARBOXYLASE-RELATED"/>
    <property type="match status" value="1"/>
</dbReference>
<proteinExistence type="predicted"/>
<evidence type="ECO:0000256" key="5">
    <source>
        <dbReference type="ARBA" id="ARBA00022793"/>
    </source>
</evidence>
<evidence type="ECO:0000313" key="8">
    <source>
        <dbReference type="EMBL" id="TDD90507.1"/>
    </source>
</evidence>
<name>A0A4V6PF35_9ACTN</name>
<evidence type="ECO:0000256" key="4">
    <source>
        <dbReference type="ARBA" id="ARBA00022631"/>
    </source>
</evidence>
<dbReference type="GO" id="GO:0019628">
    <property type="term" value="P:urate catabolic process"/>
    <property type="evidence" value="ECO:0007669"/>
    <property type="project" value="TreeGrafter"/>
</dbReference>
<dbReference type="Pfam" id="PF09349">
    <property type="entry name" value="OHCU_decarbox"/>
    <property type="match status" value="1"/>
</dbReference>
<dbReference type="NCBIfam" id="NF010372">
    <property type="entry name" value="PRK13798.1"/>
    <property type="match status" value="1"/>
</dbReference>
<organism evidence="8 9">
    <name type="scientific">Actinomadura rubrisoli</name>
    <dbReference type="NCBI Taxonomy" id="2530368"/>
    <lineage>
        <taxon>Bacteria</taxon>
        <taxon>Bacillati</taxon>
        <taxon>Actinomycetota</taxon>
        <taxon>Actinomycetes</taxon>
        <taxon>Streptosporangiales</taxon>
        <taxon>Thermomonosporaceae</taxon>
        <taxon>Actinomadura</taxon>
    </lineage>
</organism>
<dbReference type="AlphaFoldDB" id="A0A4V6PF35"/>
<keyword evidence="4" id="KW-0659">Purine metabolism</keyword>
<dbReference type="Gene3D" id="1.10.3330.10">
    <property type="entry name" value="Oxo-4-hydroxy-4-carboxy-5-ureidoimidazoline decarboxylase"/>
    <property type="match status" value="1"/>
</dbReference>
<comment type="caution">
    <text evidence="8">The sequence shown here is derived from an EMBL/GenBank/DDBJ whole genome shotgun (WGS) entry which is preliminary data.</text>
</comment>
<reference evidence="8 9" key="1">
    <citation type="submission" date="2019-03" db="EMBL/GenBank/DDBJ databases">
        <title>Draft genome sequences of novel Actinobacteria.</title>
        <authorList>
            <person name="Sahin N."/>
            <person name="Ay H."/>
            <person name="Saygin H."/>
        </authorList>
    </citation>
    <scope>NUCLEOTIDE SEQUENCE [LARGE SCALE GENOMIC DNA]</scope>
    <source>
        <strain evidence="8 9">H3C3</strain>
    </source>
</reference>
<evidence type="ECO:0000256" key="3">
    <source>
        <dbReference type="ARBA" id="ARBA00012257"/>
    </source>
</evidence>
<dbReference type="NCBIfam" id="TIGR03180">
    <property type="entry name" value="UraD_2"/>
    <property type="match status" value="1"/>
</dbReference>
<dbReference type="GO" id="GO:0006144">
    <property type="term" value="P:purine nucleobase metabolic process"/>
    <property type="evidence" value="ECO:0007669"/>
    <property type="project" value="UniProtKB-KW"/>
</dbReference>
<evidence type="ECO:0000259" key="7">
    <source>
        <dbReference type="Pfam" id="PF09349"/>
    </source>
</evidence>
<dbReference type="OrthoDB" id="5243781at2"/>